<sequence length="106" mass="11917">MAQDMEMEFIQSVVLLETGELLLVLKGGGKSMYQHIYRESAGVHWDKHLKGFKSTRIRKRSVSRWYSHILAMAVSGLSLKLELSSGVSWKGISESEKSKILSECAT</sequence>
<reference evidence="2" key="1">
    <citation type="journal article" date="2019" name="Int. J. Syst. Evol. Microbiol.">
        <title>The Global Catalogue of Microorganisms (GCM) 10K type strain sequencing project: providing services to taxonomists for standard genome sequencing and annotation.</title>
        <authorList>
            <consortium name="The Broad Institute Genomics Platform"/>
            <consortium name="The Broad Institute Genome Sequencing Center for Infectious Disease"/>
            <person name="Wu L."/>
            <person name="Ma J."/>
        </authorList>
    </citation>
    <scope>NUCLEOTIDE SEQUENCE [LARGE SCALE GENOMIC DNA]</scope>
    <source>
        <strain evidence="2">CGMCC 1.10131</strain>
    </source>
</reference>
<dbReference type="EMBL" id="BMDY01000039">
    <property type="protein sequence ID" value="GGB21122.1"/>
    <property type="molecule type" value="Genomic_DNA"/>
</dbReference>
<keyword evidence="2" id="KW-1185">Reference proteome</keyword>
<comment type="caution">
    <text evidence="1">The sequence shown here is derived from an EMBL/GenBank/DDBJ whole genome shotgun (WGS) entry which is preliminary data.</text>
</comment>
<proteinExistence type="predicted"/>
<accession>A0ABQ1I7Y3</accession>
<name>A0ABQ1I7Y3_9ALTE</name>
<gene>
    <name evidence="1" type="ORF">GCM10007414_38130</name>
</gene>
<protein>
    <submittedName>
        <fullName evidence="1">Uncharacterized protein</fullName>
    </submittedName>
</protein>
<dbReference type="Gene3D" id="1.20.5.1210">
    <property type="entry name" value="Integron cassette protein helical domain"/>
    <property type="match status" value="1"/>
</dbReference>
<dbReference type="Gene3D" id="2.20.20.40">
    <property type="entry name" value="Integron cassette protein"/>
    <property type="match status" value="1"/>
</dbReference>
<organism evidence="1 2">
    <name type="scientific">Agarivorans gilvus</name>
    <dbReference type="NCBI Taxonomy" id="680279"/>
    <lineage>
        <taxon>Bacteria</taxon>
        <taxon>Pseudomonadati</taxon>
        <taxon>Pseudomonadota</taxon>
        <taxon>Gammaproteobacteria</taxon>
        <taxon>Alteromonadales</taxon>
        <taxon>Alteromonadaceae</taxon>
        <taxon>Agarivorans</taxon>
    </lineage>
</organism>
<evidence type="ECO:0000313" key="2">
    <source>
        <dbReference type="Proteomes" id="UP000651977"/>
    </source>
</evidence>
<evidence type="ECO:0000313" key="1">
    <source>
        <dbReference type="EMBL" id="GGB21122.1"/>
    </source>
</evidence>
<dbReference type="Proteomes" id="UP000651977">
    <property type="component" value="Unassembled WGS sequence"/>
</dbReference>